<reference evidence="5" key="1">
    <citation type="submission" date="2020-03" db="EMBL/GenBank/DDBJ databases">
        <authorList>
            <person name="He L."/>
        </authorList>
    </citation>
    <scope>NUCLEOTIDE SEQUENCE</scope>
    <source>
        <strain evidence="5">CkLH20</strain>
    </source>
</reference>
<keyword evidence="3" id="KW-0496">Mitochondrion</keyword>
<name>A0A9P6IFV7_9PEZI</name>
<evidence type="ECO:0000256" key="1">
    <source>
        <dbReference type="ARBA" id="ARBA00004173"/>
    </source>
</evidence>
<evidence type="ECO:0008006" key="7">
    <source>
        <dbReference type="Google" id="ProtNLM"/>
    </source>
</evidence>
<sequence>MRSVVEVNGLRQLLKLQSPPRGTPSRVLSARLRRCLQQRSLSTEASAGTIPPQHASPNIPIIKTGRSQSNGLKHARDQPKILAKLLSAVQSQNHKQVFAELQALGRHERSGEAIEALSSLSKSAFSELVRSLDPFRVGPRADLSHGLYISQGLRNFSPVSSMMNQFGIRKIYHNSTQLIRAVLLMRLNQGRELMLSDYIVLLRCAGAASDIETAKWIWKVAMKADREKDPTVRGGLAYTEFMKARFLTEPLYMQNDMARFRVRPRDLTGHRKRFADKSALRRLERLRLSIATNKTSLYGRAPDQPSHDLHRKVSLHQPVRRIWSAVRKQRIRVDQELLGAYLIACGRAGSVRELLRRLWQTWRIRTTDIKDHRATKIVGGIEPDLLDPLTTPNLRILNAIVHAFGSTGHVILARKFLIFFSTKYEIQVPPETWSSLLEWTYVMSSKPAITEWKIMGDRNRIIDAEDVFIVWDLMTSGHGPYCRPVKPTFKDRDFYVKSLIAARKFESTWDEIRRGAALYESICEEVESSLFERLYPSPPAEAVTRHLQAKVKQHTTWYTIERWCRMWLMKGSKLERKDDNFTQRTITEFIAEFSDFLPNPATYKTSAGTVRIATPQNIMRQSWKMQIARSHPTTVRVPDRSSQKFTTMKETKEDEPDAPLIPVVTEKGTPLYEMQTLALKRWMKKMVSQRSDSSPFGSTERKLNLLYLNEDDQDQVGPAVNEEMRRIQKGRFKQRLILRSLFW</sequence>
<keyword evidence="6" id="KW-1185">Reference proteome</keyword>
<evidence type="ECO:0000313" key="5">
    <source>
        <dbReference type="EMBL" id="KAF9877975.1"/>
    </source>
</evidence>
<dbReference type="GO" id="GO:0005739">
    <property type="term" value="C:mitochondrion"/>
    <property type="evidence" value="ECO:0007669"/>
    <property type="project" value="UniProtKB-SubCell"/>
</dbReference>
<proteinExistence type="predicted"/>
<accession>A0A9P6IFV7</accession>
<feature type="region of interest" description="Disordered" evidence="4">
    <location>
        <begin position="42"/>
        <end position="72"/>
    </location>
</feature>
<dbReference type="AlphaFoldDB" id="A0A9P6IFV7"/>
<dbReference type="OrthoDB" id="185373at2759"/>
<protein>
    <recommendedName>
        <fullName evidence="7">Pentatricopeptide repeat domain-containing protein</fullName>
    </recommendedName>
</protein>
<evidence type="ECO:0000256" key="4">
    <source>
        <dbReference type="SAM" id="MobiDB-lite"/>
    </source>
</evidence>
<dbReference type="InterPro" id="IPR024319">
    <property type="entry name" value="ATPase_expression_mit"/>
</dbReference>
<comment type="caution">
    <text evidence="5">The sequence shown here is derived from an EMBL/GenBank/DDBJ whole genome shotgun (WGS) entry which is preliminary data.</text>
</comment>
<organism evidence="5 6">
    <name type="scientific">Colletotrichum karsti</name>
    <dbReference type="NCBI Taxonomy" id="1095194"/>
    <lineage>
        <taxon>Eukaryota</taxon>
        <taxon>Fungi</taxon>
        <taxon>Dikarya</taxon>
        <taxon>Ascomycota</taxon>
        <taxon>Pezizomycotina</taxon>
        <taxon>Sordariomycetes</taxon>
        <taxon>Hypocreomycetidae</taxon>
        <taxon>Glomerellales</taxon>
        <taxon>Glomerellaceae</taxon>
        <taxon>Colletotrichum</taxon>
        <taxon>Colletotrichum boninense species complex</taxon>
    </lineage>
</organism>
<dbReference type="Proteomes" id="UP000781932">
    <property type="component" value="Unassembled WGS sequence"/>
</dbReference>
<dbReference type="EMBL" id="JAATWM020000012">
    <property type="protein sequence ID" value="KAF9877975.1"/>
    <property type="molecule type" value="Genomic_DNA"/>
</dbReference>
<evidence type="ECO:0000313" key="6">
    <source>
        <dbReference type="Proteomes" id="UP000781932"/>
    </source>
</evidence>
<feature type="region of interest" description="Disordered" evidence="4">
    <location>
        <begin position="629"/>
        <end position="656"/>
    </location>
</feature>
<keyword evidence="2" id="KW-0809">Transit peptide</keyword>
<comment type="subcellular location">
    <subcellularLocation>
        <location evidence="1">Mitochondrion</location>
    </subcellularLocation>
</comment>
<evidence type="ECO:0000256" key="2">
    <source>
        <dbReference type="ARBA" id="ARBA00022946"/>
    </source>
</evidence>
<dbReference type="Pfam" id="PF12921">
    <property type="entry name" value="ATP13"/>
    <property type="match status" value="1"/>
</dbReference>
<reference evidence="5" key="2">
    <citation type="submission" date="2020-11" db="EMBL/GenBank/DDBJ databases">
        <title>Whole genome sequencing of Colletotrichum sp.</title>
        <authorList>
            <person name="Li H."/>
        </authorList>
    </citation>
    <scope>NUCLEOTIDE SEQUENCE</scope>
    <source>
        <strain evidence="5">CkLH20</strain>
    </source>
</reference>
<evidence type="ECO:0000256" key="3">
    <source>
        <dbReference type="ARBA" id="ARBA00023128"/>
    </source>
</evidence>
<feature type="compositionally biased region" description="Basic and acidic residues" evidence="4">
    <location>
        <begin position="637"/>
        <end position="652"/>
    </location>
</feature>
<dbReference type="GeneID" id="62160344"/>
<dbReference type="RefSeq" id="XP_038747436.1">
    <property type="nucleotide sequence ID" value="XM_038887270.1"/>
</dbReference>
<gene>
    <name evidence="5" type="ORF">CkaCkLH20_04551</name>
</gene>